<dbReference type="AlphaFoldDB" id="A0A139WYK6"/>
<evidence type="ECO:0000256" key="5">
    <source>
        <dbReference type="ARBA" id="ARBA00022989"/>
    </source>
</evidence>
<dbReference type="STRING" id="128403.WA1_44715"/>
<keyword evidence="4 7" id="KW-0812">Transmembrane</keyword>
<evidence type="ECO:0000256" key="2">
    <source>
        <dbReference type="ARBA" id="ARBA00006679"/>
    </source>
</evidence>
<dbReference type="PANTHER" id="PTHR33452:SF1">
    <property type="entry name" value="INNER MEMBRANE PROTEIN YPHA-RELATED"/>
    <property type="match status" value="1"/>
</dbReference>
<proteinExistence type="inferred from homology"/>
<protein>
    <submittedName>
        <fullName evidence="8">DoxX family protein</fullName>
    </submittedName>
</protein>
<feature type="transmembrane region" description="Helical" evidence="7">
    <location>
        <begin position="69"/>
        <end position="89"/>
    </location>
</feature>
<organism evidence="8 9">
    <name type="scientific">Scytonema hofmannii PCC 7110</name>
    <dbReference type="NCBI Taxonomy" id="128403"/>
    <lineage>
        <taxon>Bacteria</taxon>
        <taxon>Bacillati</taxon>
        <taxon>Cyanobacteriota</taxon>
        <taxon>Cyanophyceae</taxon>
        <taxon>Nostocales</taxon>
        <taxon>Scytonemataceae</taxon>
        <taxon>Scytonema</taxon>
    </lineage>
</organism>
<evidence type="ECO:0000256" key="4">
    <source>
        <dbReference type="ARBA" id="ARBA00022692"/>
    </source>
</evidence>
<keyword evidence="6 7" id="KW-0472">Membrane</keyword>
<dbReference type="EMBL" id="ANNX02000047">
    <property type="protein sequence ID" value="KYC37496.1"/>
    <property type="molecule type" value="Genomic_DNA"/>
</dbReference>
<evidence type="ECO:0000313" key="9">
    <source>
        <dbReference type="Proteomes" id="UP000076925"/>
    </source>
</evidence>
<evidence type="ECO:0000256" key="3">
    <source>
        <dbReference type="ARBA" id="ARBA00022475"/>
    </source>
</evidence>
<feature type="transmembrane region" description="Helical" evidence="7">
    <location>
        <begin position="42"/>
        <end position="63"/>
    </location>
</feature>
<evidence type="ECO:0000256" key="7">
    <source>
        <dbReference type="SAM" id="Phobius"/>
    </source>
</evidence>
<comment type="caution">
    <text evidence="8">The sequence shown here is derived from an EMBL/GenBank/DDBJ whole genome shotgun (WGS) entry which is preliminary data.</text>
</comment>
<dbReference type="Pfam" id="PF07681">
    <property type="entry name" value="DoxX"/>
    <property type="match status" value="1"/>
</dbReference>
<accession>A0A139WYK6</accession>
<evidence type="ECO:0000256" key="6">
    <source>
        <dbReference type="ARBA" id="ARBA00023136"/>
    </source>
</evidence>
<dbReference type="Proteomes" id="UP000076925">
    <property type="component" value="Unassembled WGS sequence"/>
</dbReference>
<keyword evidence="9" id="KW-1185">Reference proteome</keyword>
<dbReference type="GO" id="GO:0005886">
    <property type="term" value="C:plasma membrane"/>
    <property type="evidence" value="ECO:0007669"/>
    <property type="project" value="UniProtKB-SubCell"/>
</dbReference>
<dbReference type="InterPro" id="IPR051907">
    <property type="entry name" value="DoxX-like_oxidoreductase"/>
</dbReference>
<gene>
    <name evidence="8" type="ORF">WA1_44715</name>
</gene>
<comment type="subcellular location">
    <subcellularLocation>
        <location evidence="1">Cell membrane</location>
        <topology evidence="1">Multi-pass membrane protein</topology>
    </subcellularLocation>
</comment>
<name>A0A139WYK6_9CYAN</name>
<evidence type="ECO:0000256" key="1">
    <source>
        <dbReference type="ARBA" id="ARBA00004651"/>
    </source>
</evidence>
<keyword evidence="5 7" id="KW-1133">Transmembrane helix</keyword>
<comment type="similarity">
    <text evidence="2">Belongs to the DoxX family.</text>
</comment>
<feature type="transmembrane region" description="Helical" evidence="7">
    <location>
        <begin position="101"/>
        <end position="121"/>
    </location>
</feature>
<dbReference type="InterPro" id="IPR032808">
    <property type="entry name" value="DoxX"/>
</dbReference>
<dbReference type="PANTHER" id="PTHR33452">
    <property type="entry name" value="OXIDOREDUCTASE CATD-RELATED"/>
    <property type="match status" value="1"/>
</dbReference>
<reference evidence="8 9" key="1">
    <citation type="journal article" date="2013" name="Genome Biol. Evol.">
        <title>Genomes of Stigonematalean cyanobacteria (subsection V) and the evolution of oxygenic photosynthesis from prokaryotes to plastids.</title>
        <authorList>
            <person name="Dagan T."/>
            <person name="Roettger M."/>
            <person name="Stucken K."/>
            <person name="Landan G."/>
            <person name="Koch R."/>
            <person name="Major P."/>
            <person name="Gould S.B."/>
            <person name="Goremykin V.V."/>
            <person name="Rippka R."/>
            <person name="Tandeau de Marsac N."/>
            <person name="Gugger M."/>
            <person name="Lockhart P.J."/>
            <person name="Allen J.F."/>
            <person name="Brune I."/>
            <person name="Maus I."/>
            <person name="Puhler A."/>
            <person name="Martin W.F."/>
        </authorList>
    </citation>
    <scope>NUCLEOTIDE SEQUENCE [LARGE SCALE GENOMIC DNA]</scope>
    <source>
        <strain evidence="8 9">PCC 7110</strain>
    </source>
</reference>
<sequence length="138" mass="15025">MLKYIPLIARSSLSSVFLESGVNKILHPVATQQFMAAHGMPFTGLFLVSAIVLELVAGLAVLLGYKARWAAIALIKFLITVTFIFHTNFSDPMQIGQFMKNLAILGGLMMVVQYGPGAVSFDHRTTIVNLKKGVGSRE</sequence>
<keyword evidence="3" id="KW-1003">Cell membrane</keyword>
<evidence type="ECO:0000313" key="8">
    <source>
        <dbReference type="EMBL" id="KYC37496.1"/>
    </source>
</evidence>
<dbReference type="RefSeq" id="WP_033335601.1">
    <property type="nucleotide sequence ID" value="NZ_KQ976354.1"/>
</dbReference>